<dbReference type="InterPro" id="IPR015421">
    <property type="entry name" value="PyrdxlP-dep_Trfase_major"/>
</dbReference>
<dbReference type="CDD" id="cd00609">
    <property type="entry name" value="AAT_like"/>
    <property type="match status" value="1"/>
</dbReference>
<keyword evidence="2" id="KW-0663">Pyridoxal phosphate</keyword>
<keyword evidence="5" id="KW-1185">Reference proteome</keyword>
<evidence type="ECO:0000256" key="1">
    <source>
        <dbReference type="ARBA" id="ARBA00001933"/>
    </source>
</evidence>
<comment type="caution">
    <text evidence="4">The sequence shown here is derived from an EMBL/GenBank/DDBJ whole genome shotgun (WGS) entry which is preliminary data.</text>
</comment>
<reference evidence="4" key="1">
    <citation type="submission" date="2020-10" db="EMBL/GenBank/DDBJ databases">
        <title>Taxonomic study of unclassified bacteria belonging to the class Ktedonobacteria.</title>
        <authorList>
            <person name="Yabe S."/>
            <person name="Wang C.M."/>
            <person name="Zheng Y."/>
            <person name="Sakai Y."/>
            <person name="Cavaletti L."/>
            <person name="Monciardini P."/>
            <person name="Donadio S."/>
        </authorList>
    </citation>
    <scope>NUCLEOTIDE SEQUENCE</scope>
    <source>
        <strain evidence="4">ID150040</strain>
    </source>
</reference>
<keyword evidence="4" id="KW-0808">Transferase</keyword>
<evidence type="ECO:0000259" key="3">
    <source>
        <dbReference type="Pfam" id="PF00155"/>
    </source>
</evidence>
<dbReference type="PANTHER" id="PTHR42885:SF1">
    <property type="entry name" value="THREONINE-PHOSPHATE DECARBOXYLASE"/>
    <property type="match status" value="1"/>
</dbReference>
<evidence type="ECO:0000313" key="5">
    <source>
        <dbReference type="Proteomes" id="UP000597444"/>
    </source>
</evidence>
<name>A0A8J3IGX2_9CHLR</name>
<dbReference type="AlphaFoldDB" id="A0A8J3IGX2"/>
<dbReference type="Proteomes" id="UP000597444">
    <property type="component" value="Unassembled WGS sequence"/>
</dbReference>
<dbReference type="Gene3D" id="3.40.640.10">
    <property type="entry name" value="Type I PLP-dependent aspartate aminotransferase-like (Major domain)"/>
    <property type="match status" value="1"/>
</dbReference>
<dbReference type="Gene3D" id="3.90.1150.10">
    <property type="entry name" value="Aspartate Aminotransferase, domain 1"/>
    <property type="match status" value="1"/>
</dbReference>
<comment type="cofactor">
    <cofactor evidence="1">
        <name>pyridoxal 5'-phosphate</name>
        <dbReference type="ChEBI" id="CHEBI:597326"/>
    </cofactor>
</comment>
<accession>A0A8J3IGX2</accession>
<keyword evidence="4" id="KW-0032">Aminotransferase</keyword>
<dbReference type="PANTHER" id="PTHR42885">
    <property type="entry name" value="HISTIDINOL-PHOSPHATE AMINOTRANSFERASE-RELATED"/>
    <property type="match status" value="1"/>
</dbReference>
<evidence type="ECO:0000256" key="2">
    <source>
        <dbReference type="ARBA" id="ARBA00022898"/>
    </source>
</evidence>
<dbReference type="GO" id="GO:0008483">
    <property type="term" value="F:transaminase activity"/>
    <property type="evidence" value="ECO:0007669"/>
    <property type="project" value="UniProtKB-KW"/>
</dbReference>
<protein>
    <submittedName>
        <fullName evidence="4">Aminotransferase</fullName>
    </submittedName>
</protein>
<dbReference type="GO" id="GO:0030170">
    <property type="term" value="F:pyridoxal phosphate binding"/>
    <property type="evidence" value="ECO:0007669"/>
    <property type="project" value="InterPro"/>
</dbReference>
<dbReference type="SUPFAM" id="SSF53383">
    <property type="entry name" value="PLP-dependent transferases"/>
    <property type="match status" value="1"/>
</dbReference>
<gene>
    <name evidence="4" type="ORF">KSF_053420</name>
</gene>
<dbReference type="EMBL" id="BNJK01000001">
    <property type="protein sequence ID" value="GHO95294.1"/>
    <property type="molecule type" value="Genomic_DNA"/>
</dbReference>
<dbReference type="InterPro" id="IPR015424">
    <property type="entry name" value="PyrdxlP-dep_Trfase"/>
</dbReference>
<feature type="domain" description="Aminotransferase class I/classII large" evidence="3">
    <location>
        <begin position="30"/>
        <end position="363"/>
    </location>
</feature>
<dbReference type="Pfam" id="PF00155">
    <property type="entry name" value="Aminotran_1_2"/>
    <property type="match status" value="1"/>
</dbReference>
<dbReference type="InterPro" id="IPR004839">
    <property type="entry name" value="Aminotransferase_I/II_large"/>
</dbReference>
<sequence>MTDMHKEEPMVVHGAIDYGELAQLGLHPSEILDFSVNSNPYGTSSTVHEAIAQVALDRYPDRACLQLRRAILEYELSGVDLSMSSLLCGNGSSELLWAAARAFLAPDKKAMIVAPTFGEYRAASLATGATISEFRRAETQRFQPDLIELQARIVREKPDVVWLCNPNNPTGVWMEQEQLAQVLQACSNVGTLLIVDESYWRFVTPPVSYTAVTLLQGGINEHLLVLRSLTKDFALAGVRLGYVVGSSGRIGLVQRQLPSWNVSGFAQAAGVAVLADRAHLATTLAALTVEREAFFAALREADLHVLPSRTHFCLINVDDAQHVRQELLKRRLLVRDCTSFGLPRFIRVATRPAHEWRQLVQALQEVVQA</sequence>
<dbReference type="RefSeq" id="WP_220205981.1">
    <property type="nucleotide sequence ID" value="NZ_BNJK01000001.1"/>
</dbReference>
<organism evidence="4 5">
    <name type="scientific">Reticulibacter mediterranei</name>
    <dbReference type="NCBI Taxonomy" id="2778369"/>
    <lineage>
        <taxon>Bacteria</taxon>
        <taxon>Bacillati</taxon>
        <taxon>Chloroflexota</taxon>
        <taxon>Ktedonobacteria</taxon>
        <taxon>Ktedonobacterales</taxon>
        <taxon>Reticulibacteraceae</taxon>
        <taxon>Reticulibacter</taxon>
    </lineage>
</organism>
<dbReference type="InterPro" id="IPR015422">
    <property type="entry name" value="PyrdxlP-dep_Trfase_small"/>
</dbReference>
<evidence type="ECO:0000313" key="4">
    <source>
        <dbReference type="EMBL" id="GHO95294.1"/>
    </source>
</evidence>
<proteinExistence type="predicted"/>